<evidence type="ECO:0000256" key="1">
    <source>
        <dbReference type="ARBA" id="ARBA00022801"/>
    </source>
</evidence>
<dbReference type="PANTHER" id="PTHR43156">
    <property type="entry name" value="STAGE II SPORULATION PROTEIN E-RELATED"/>
    <property type="match status" value="1"/>
</dbReference>
<organism evidence="3 4">
    <name type="scientific">Anaerococcus hydrogenalis</name>
    <dbReference type="NCBI Taxonomy" id="33029"/>
    <lineage>
        <taxon>Bacteria</taxon>
        <taxon>Bacillati</taxon>
        <taxon>Bacillota</taxon>
        <taxon>Tissierellia</taxon>
        <taxon>Tissierellales</taxon>
        <taxon>Peptoniphilaceae</taxon>
        <taxon>Anaerococcus</taxon>
    </lineage>
</organism>
<name>A0A2N6UIF0_9FIRM</name>
<protein>
    <submittedName>
        <fullName evidence="3">Serine/threonine-protein phosphatase</fullName>
    </submittedName>
</protein>
<dbReference type="GeneID" id="84578570"/>
<dbReference type="AlphaFoldDB" id="A0A2N6UIF0"/>
<dbReference type="SUPFAM" id="SSF81606">
    <property type="entry name" value="PP2C-like"/>
    <property type="match status" value="1"/>
</dbReference>
<evidence type="ECO:0000313" key="4">
    <source>
        <dbReference type="Proteomes" id="UP000235658"/>
    </source>
</evidence>
<dbReference type="PANTHER" id="PTHR43156:SF2">
    <property type="entry name" value="STAGE II SPORULATION PROTEIN E"/>
    <property type="match status" value="1"/>
</dbReference>
<accession>A0A2N6UIF0</accession>
<dbReference type="InterPro" id="IPR036457">
    <property type="entry name" value="PPM-type-like_dom_sf"/>
</dbReference>
<dbReference type="Gene3D" id="3.30.450.20">
    <property type="entry name" value="PAS domain"/>
    <property type="match status" value="1"/>
</dbReference>
<dbReference type="EMBL" id="PNHP01000003">
    <property type="protein sequence ID" value="PMC81420.1"/>
    <property type="molecule type" value="Genomic_DNA"/>
</dbReference>
<dbReference type="SMART" id="SM00331">
    <property type="entry name" value="PP2C_SIG"/>
    <property type="match status" value="1"/>
</dbReference>
<dbReference type="Proteomes" id="UP000235658">
    <property type="component" value="Unassembled WGS sequence"/>
</dbReference>
<dbReference type="InterPro" id="IPR052016">
    <property type="entry name" value="Bact_Sigma-Reg"/>
</dbReference>
<feature type="domain" description="PPM-type phosphatase" evidence="2">
    <location>
        <begin position="142"/>
        <end position="359"/>
    </location>
</feature>
<comment type="caution">
    <text evidence="3">The sequence shown here is derived from an EMBL/GenBank/DDBJ whole genome shotgun (WGS) entry which is preliminary data.</text>
</comment>
<sequence length="366" mass="43042">MGKENIEKFRDDNFYVLNSMDDWVRILDKYGRIVFINEKMKRDIHLDRSLIEQNIDTEKLNEKADIFKNTTIEEERLINDKYYSIKSSPLYYQDEFVGIIEVYRDITSESKMKVDLFNANRKMLEDIRFVRKIQTNILPKNKVYGDIKLEGRYLPSNDVSGDLFDIIKIDKDKYAFYIADVMGHGVKSSIMTMFVKLSIAAIFERHPFYSPGQVLKKLREEFVKLDMNSSQYFTVWIGIFDCKKNTLTFSNAGHNCPPLHLINKKSYVEKLVVSGRMISNIIEQNIYQEVTINLNPKDKILFYTDGIIESKDIGKNEYSVERLMKILKEDRSLDYILDDLEKFSWGEQDDDISLAIIDYKGEKNEN</sequence>
<gene>
    <name evidence="3" type="ORF">CJ192_05175</name>
</gene>
<reference evidence="3 4" key="1">
    <citation type="submission" date="2017-09" db="EMBL/GenBank/DDBJ databases">
        <title>Bacterial strain isolated from the female urinary microbiota.</title>
        <authorList>
            <person name="Thomas-White K."/>
            <person name="Kumar N."/>
            <person name="Forster S."/>
            <person name="Putonti C."/>
            <person name="Lawley T."/>
            <person name="Wolfe A.J."/>
        </authorList>
    </citation>
    <scope>NUCLEOTIDE SEQUENCE [LARGE SCALE GENOMIC DNA]</scope>
    <source>
        <strain evidence="3 4">UMB0204</strain>
    </source>
</reference>
<dbReference type="Gene3D" id="3.60.40.10">
    <property type="entry name" value="PPM-type phosphatase domain"/>
    <property type="match status" value="1"/>
</dbReference>
<dbReference type="GO" id="GO:0016791">
    <property type="term" value="F:phosphatase activity"/>
    <property type="evidence" value="ECO:0007669"/>
    <property type="project" value="TreeGrafter"/>
</dbReference>
<keyword evidence="1" id="KW-0378">Hydrolase</keyword>
<dbReference type="Pfam" id="PF07228">
    <property type="entry name" value="SpoIIE"/>
    <property type="match status" value="1"/>
</dbReference>
<dbReference type="RefSeq" id="WP_004817950.1">
    <property type="nucleotide sequence ID" value="NZ_PNHP01000003.1"/>
</dbReference>
<dbReference type="InterPro" id="IPR001932">
    <property type="entry name" value="PPM-type_phosphatase-like_dom"/>
</dbReference>
<evidence type="ECO:0000313" key="3">
    <source>
        <dbReference type="EMBL" id="PMC81420.1"/>
    </source>
</evidence>
<evidence type="ECO:0000259" key="2">
    <source>
        <dbReference type="SMART" id="SM00331"/>
    </source>
</evidence>
<proteinExistence type="predicted"/>